<dbReference type="Proteomes" id="UP000749559">
    <property type="component" value="Unassembled WGS sequence"/>
</dbReference>
<evidence type="ECO:0000256" key="1">
    <source>
        <dbReference type="ARBA" id="ARBA00004370"/>
    </source>
</evidence>
<keyword evidence="3" id="KW-1133">Transmembrane helix</keyword>
<dbReference type="InterPro" id="IPR000276">
    <property type="entry name" value="GPCR_Rhodpsn"/>
</dbReference>
<keyword evidence="4" id="KW-0472">Membrane</keyword>
<dbReference type="Pfam" id="PF00001">
    <property type="entry name" value="7tm_1"/>
    <property type="match status" value="1"/>
</dbReference>
<comment type="subcellular location">
    <subcellularLocation>
        <location evidence="1">Membrane</location>
    </subcellularLocation>
</comment>
<dbReference type="GO" id="GO:0016020">
    <property type="term" value="C:membrane"/>
    <property type="evidence" value="ECO:0007669"/>
    <property type="project" value="UniProtKB-SubCell"/>
</dbReference>
<keyword evidence="5" id="KW-0675">Receptor</keyword>
<dbReference type="OrthoDB" id="9990906at2759"/>
<dbReference type="Gene3D" id="1.20.1070.10">
    <property type="entry name" value="Rhodopsin 7-helix transmembrane proteins"/>
    <property type="match status" value="1"/>
</dbReference>
<dbReference type="EMBL" id="CAIIXF020000012">
    <property type="protein sequence ID" value="CAH1800623.1"/>
    <property type="molecule type" value="Genomic_DNA"/>
</dbReference>
<organism evidence="6 7">
    <name type="scientific">Owenia fusiformis</name>
    <name type="common">Polychaete worm</name>
    <dbReference type="NCBI Taxonomy" id="6347"/>
    <lineage>
        <taxon>Eukaryota</taxon>
        <taxon>Metazoa</taxon>
        <taxon>Spiralia</taxon>
        <taxon>Lophotrochozoa</taxon>
        <taxon>Annelida</taxon>
        <taxon>Polychaeta</taxon>
        <taxon>Sedentaria</taxon>
        <taxon>Canalipalpata</taxon>
        <taxon>Sabellida</taxon>
        <taxon>Oweniida</taxon>
        <taxon>Oweniidae</taxon>
        <taxon>Owenia</taxon>
    </lineage>
</organism>
<evidence type="ECO:0000313" key="6">
    <source>
        <dbReference type="EMBL" id="CAH1800623.1"/>
    </source>
</evidence>
<dbReference type="CDD" id="cd14978">
    <property type="entry name" value="7tmA_FMRFamide_R-like"/>
    <property type="match status" value="1"/>
</dbReference>
<evidence type="ECO:0000256" key="3">
    <source>
        <dbReference type="ARBA" id="ARBA00022989"/>
    </source>
</evidence>
<dbReference type="AlphaFoldDB" id="A0A8J1UTG8"/>
<comment type="similarity">
    <text evidence="5">Belongs to the G-protein coupled receptor 1 family.</text>
</comment>
<evidence type="ECO:0000313" key="7">
    <source>
        <dbReference type="Proteomes" id="UP000749559"/>
    </source>
</evidence>
<reference evidence="6" key="1">
    <citation type="submission" date="2022-03" db="EMBL/GenBank/DDBJ databases">
        <authorList>
            <person name="Martin C."/>
        </authorList>
    </citation>
    <scope>NUCLEOTIDE SEQUENCE</scope>
</reference>
<dbReference type="PROSITE" id="PS00237">
    <property type="entry name" value="G_PROTEIN_RECEP_F1_1"/>
    <property type="match status" value="1"/>
</dbReference>
<keyword evidence="5" id="KW-0297">G-protein coupled receptor</keyword>
<dbReference type="InterPro" id="IPR052954">
    <property type="entry name" value="GPCR-Ligand_Int"/>
</dbReference>
<dbReference type="GO" id="GO:0004930">
    <property type="term" value="F:G protein-coupled receptor activity"/>
    <property type="evidence" value="ECO:0007669"/>
    <property type="project" value="UniProtKB-KW"/>
</dbReference>
<accession>A0A8J1UTG8</accession>
<dbReference type="SUPFAM" id="SSF81321">
    <property type="entry name" value="Family A G protein-coupled receptor-like"/>
    <property type="match status" value="1"/>
</dbReference>
<keyword evidence="5" id="KW-0807">Transducer</keyword>
<dbReference type="PANTHER" id="PTHR46641:SF25">
    <property type="entry name" value="CNMAMIDE RECEPTOR-RELATED"/>
    <property type="match status" value="1"/>
</dbReference>
<dbReference type="PANTHER" id="PTHR46641">
    <property type="entry name" value="FMRFAMIDE RECEPTOR-RELATED"/>
    <property type="match status" value="1"/>
</dbReference>
<evidence type="ECO:0000256" key="5">
    <source>
        <dbReference type="RuleBase" id="RU000688"/>
    </source>
</evidence>
<evidence type="ECO:0000256" key="4">
    <source>
        <dbReference type="ARBA" id="ARBA00023136"/>
    </source>
</evidence>
<sequence length="365" mass="41767">MENITEKIDEFSADAMLFKNASMYVTFQIGYYIHLVTPGVILAFGSAGNILSFLVMVQKRNICRTTCLYMAALAVADNITLVCLATYWIVTCFQTDTSVHTNTILCKVFAYISQTCSEFSIFVLGAMTIDRYVAIRFPMRSTTLCTIQRTRVILISGLLTLGLYNIPIPWMTGVHNRNLCAAFFTKNTQTVIYSWIYICMCTIIPFCSLLTFNYLIISAIHRHKRELADLSANMMELTSKTDGGSKYFRRSHFLRKSRLKNSRENQLTAMLLFVTFTFLALTLPQYIRYIVYADIHFKESAKEYALNTLLYHISNKLWFSNSAVNFYLYCLCGSKFRSDLKKLFPCYTGKTVSVIYSQSQTNASL</sequence>
<dbReference type="InterPro" id="IPR017452">
    <property type="entry name" value="GPCR_Rhodpsn_7TM"/>
</dbReference>
<keyword evidence="2 5" id="KW-0812">Transmembrane</keyword>
<name>A0A8J1UTG8_OWEFU</name>
<proteinExistence type="inferred from homology"/>
<keyword evidence="7" id="KW-1185">Reference proteome</keyword>
<comment type="caution">
    <text evidence="6">The sequence shown here is derived from an EMBL/GenBank/DDBJ whole genome shotgun (WGS) entry which is preliminary data.</text>
</comment>
<protein>
    <submittedName>
        <fullName evidence="6">Uncharacterized protein</fullName>
    </submittedName>
</protein>
<evidence type="ECO:0000256" key="2">
    <source>
        <dbReference type="ARBA" id="ARBA00022692"/>
    </source>
</evidence>
<dbReference type="PROSITE" id="PS50262">
    <property type="entry name" value="G_PROTEIN_RECEP_F1_2"/>
    <property type="match status" value="1"/>
</dbReference>
<gene>
    <name evidence="6" type="ORF">OFUS_LOCUS24482</name>
</gene>
<dbReference type="PRINTS" id="PR00237">
    <property type="entry name" value="GPCRRHODOPSN"/>
</dbReference>